<gene>
    <name evidence="3" type="ORF">TSOC_015476</name>
</gene>
<accession>A0A2J7WF32</accession>
<reference evidence="3 4" key="1">
    <citation type="journal article" date="2017" name="Mol. Biol. Evol.">
        <title>The 4-celled Tetrabaena socialis nuclear genome reveals the essential components for genetic control of cell number at the origin of multicellularity in the volvocine lineage.</title>
        <authorList>
            <person name="Featherston J."/>
            <person name="Arakaki Y."/>
            <person name="Hanschen E.R."/>
            <person name="Ferris P.J."/>
            <person name="Michod R.E."/>
            <person name="Olson B.J.S.C."/>
            <person name="Nozaki H."/>
            <person name="Durand P.M."/>
        </authorList>
    </citation>
    <scope>NUCLEOTIDE SEQUENCE [LARGE SCALE GENOMIC DNA]</scope>
    <source>
        <strain evidence="3 4">NIES-571</strain>
    </source>
</reference>
<dbReference type="InterPro" id="IPR052085">
    <property type="entry name" value="WD-SAM-U-box"/>
</dbReference>
<dbReference type="EMBL" id="PGGS01005712">
    <property type="protein sequence ID" value="PNG62135.1"/>
    <property type="molecule type" value="Genomic_DNA"/>
</dbReference>
<dbReference type="Proteomes" id="UP000236333">
    <property type="component" value="Unassembled WGS sequence"/>
</dbReference>
<feature type="non-terminal residue" evidence="3">
    <location>
        <position position="1"/>
    </location>
</feature>
<evidence type="ECO:0000313" key="3">
    <source>
        <dbReference type="EMBL" id="PNG62135.1"/>
    </source>
</evidence>
<dbReference type="Gene3D" id="3.30.40.10">
    <property type="entry name" value="Zinc/RING finger domain, C3HC4 (zinc finger)"/>
    <property type="match status" value="1"/>
</dbReference>
<evidence type="ECO:0000259" key="2">
    <source>
        <dbReference type="PROSITE" id="PS51698"/>
    </source>
</evidence>
<dbReference type="AlphaFoldDB" id="A0A2J7WF32"/>
<sequence>AIQRLGLLGSSSAAQDRPWTGSNPPLDPPVPPELLCGSHGPAAPSPPKCLPASARTSGCGGAGGSCSGAAPAAAAAAAASAPPAPEAAAPDPMFLCPITQDIMTDPVMATDGYTYERAAIVEWMARKATSPLTNQPLSAGTALIPNHGLRSAIMEWKQKHRTG</sequence>
<dbReference type="PANTHER" id="PTHR46573:SF1">
    <property type="entry name" value="WD REPEAT, SAM AND U-BOX DOMAIN-CONTAINING PROTEIN 1"/>
    <property type="match status" value="1"/>
</dbReference>
<keyword evidence="4" id="KW-1185">Reference proteome</keyword>
<dbReference type="InterPro" id="IPR003613">
    <property type="entry name" value="Ubox_domain"/>
</dbReference>
<dbReference type="PANTHER" id="PTHR46573">
    <property type="entry name" value="WD REPEAT, SAM AND U-BOX DOMAIN-CONTAINING PROTEIN 1"/>
    <property type="match status" value="1"/>
</dbReference>
<name>A0A2J7WF32_9CHLO</name>
<dbReference type="InterPro" id="IPR013083">
    <property type="entry name" value="Znf_RING/FYVE/PHD"/>
</dbReference>
<comment type="caution">
    <text evidence="3">The sequence shown here is derived from an EMBL/GenBank/DDBJ whole genome shotgun (WGS) entry which is preliminary data.</text>
</comment>
<dbReference type="SUPFAM" id="SSF57850">
    <property type="entry name" value="RING/U-box"/>
    <property type="match status" value="1"/>
</dbReference>
<dbReference type="GO" id="GO:0016567">
    <property type="term" value="P:protein ubiquitination"/>
    <property type="evidence" value="ECO:0007669"/>
    <property type="project" value="UniProtKB-UniPathway"/>
</dbReference>
<dbReference type="PROSITE" id="PS51698">
    <property type="entry name" value="U_BOX"/>
    <property type="match status" value="1"/>
</dbReference>
<protein>
    <submittedName>
        <fullName evidence="3">Putative U-box domain-containing protein 53</fullName>
    </submittedName>
</protein>
<proteinExistence type="predicted"/>
<evidence type="ECO:0000256" key="1">
    <source>
        <dbReference type="SAM" id="MobiDB-lite"/>
    </source>
</evidence>
<evidence type="ECO:0000313" key="4">
    <source>
        <dbReference type="Proteomes" id="UP000236333"/>
    </source>
</evidence>
<dbReference type="GO" id="GO:0004842">
    <property type="term" value="F:ubiquitin-protein transferase activity"/>
    <property type="evidence" value="ECO:0007669"/>
    <property type="project" value="InterPro"/>
</dbReference>
<dbReference type="CDD" id="cd16655">
    <property type="entry name" value="RING-Ubox_WDSUB1-like"/>
    <property type="match status" value="1"/>
</dbReference>
<dbReference type="SMART" id="SM00504">
    <property type="entry name" value="Ubox"/>
    <property type="match status" value="1"/>
</dbReference>
<dbReference type="OrthoDB" id="10064100at2759"/>
<dbReference type="UniPathway" id="UPA00143"/>
<organism evidence="3 4">
    <name type="scientific">Tetrabaena socialis</name>
    <dbReference type="NCBI Taxonomy" id="47790"/>
    <lineage>
        <taxon>Eukaryota</taxon>
        <taxon>Viridiplantae</taxon>
        <taxon>Chlorophyta</taxon>
        <taxon>core chlorophytes</taxon>
        <taxon>Chlorophyceae</taxon>
        <taxon>CS clade</taxon>
        <taxon>Chlamydomonadales</taxon>
        <taxon>Tetrabaenaceae</taxon>
        <taxon>Tetrabaena</taxon>
    </lineage>
</organism>
<feature type="domain" description="U-box" evidence="2">
    <location>
        <begin position="89"/>
        <end position="163"/>
    </location>
</feature>
<dbReference type="Pfam" id="PF04564">
    <property type="entry name" value="U-box"/>
    <property type="match status" value="1"/>
</dbReference>
<feature type="region of interest" description="Disordered" evidence="1">
    <location>
        <begin position="1"/>
        <end position="68"/>
    </location>
</feature>